<evidence type="ECO:0000256" key="2">
    <source>
        <dbReference type="ARBA" id="ARBA00008317"/>
    </source>
</evidence>
<evidence type="ECO:0000313" key="10">
    <source>
        <dbReference type="EMBL" id="CAB3364337.1"/>
    </source>
</evidence>
<dbReference type="EMBL" id="CADEPI010000015">
    <property type="protein sequence ID" value="CAB3364337.1"/>
    <property type="molecule type" value="Genomic_DNA"/>
</dbReference>
<dbReference type="InterPro" id="IPR039993">
    <property type="entry name" value="NDUFB10"/>
</dbReference>
<comment type="caution">
    <text evidence="10">The sequence shown here is derived from an EMBL/GenBank/DDBJ whole genome shotgun (WGS) entry which is preliminary data.</text>
</comment>
<keyword evidence="8" id="KW-0496">Mitochondrion</keyword>
<evidence type="ECO:0000256" key="9">
    <source>
        <dbReference type="ARBA" id="ARBA00023136"/>
    </source>
</evidence>
<dbReference type="OrthoDB" id="6017729at2759"/>
<name>A0A8S1CAJ7_9INSE</name>
<comment type="subcellular location">
    <subcellularLocation>
        <location evidence="1">Mitochondrion inner membrane</location>
        <topology evidence="1">Peripheral membrane protein</topology>
        <orientation evidence="1">Matrix side</orientation>
    </subcellularLocation>
</comment>
<keyword evidence="11" id="KW-1185">Reference proteome</keyword>
<keyword evidence="7" id="KW-0249">Electron transport</keyword>
<evidence type="ECO:0000256" key="7">
    <source>
        <dbReference type="ARBA" id="ARBA00022982"/>
    </source>
</evidence>
<dbReference type="PANTHER" id="PTHR13094:SF1">
    <property type="entry name" value="NADH DEHYDROGENASE [UBIQUINONE] 1 BETA SUBCOMPLEX SUBUNIT 10"/>
    <property type="match status" value="1"/>
</dbReference>
<dbReference type="AlphaFoldDB" id="A0A8S1CAJ7"/>
<evidence type="ECO:0000256" key="1">
    <source>
        <dbReference type="ARBA" id="ARBA00004443"/>
    </source>
</evidence>
<keyword evidence="6" id="KW-0999">Mitochondrion inner membrane</keyword>
<evidence type="ECO:0000256" key="8">
    <source>
        <dbReference type="ARBA" id="ARBA00023128"/>
    </source>
</evidence>
<dbReference type="Proteomes" id="UP000494165">
    <property type="component" value="Unassembled WGS sequence"/>
</dbReference>
<dbReference type="GO" id="GO:0045271">
    <property type="term" value="C:respiratory chain complex I"/>
    <property type="evidence" value="ECO:0007669"/>
    <property type="project" value="UniProtKB-ARBA"/>
</dbReference>
<dbReference type="GO" id="GO:0005743">
    <property type="term" value="C:mitochondrial inner membrane"/>
    <property type="evidence" value="ECO:0007669"/>
    <property type="project" value="UniProtKB-SubCell"/>
</dbReference>
<proteinExistence type="inferred from homology"/>
<reference evidence="10 11" key="1">
    <citation type="submission" date="2020-04" db="EMBL/GenBank/DDBJ databases">
        <authorList>
            <person name="Alioto T."/>
            <person name="Alioto T."/>
            <person name="Gomez Garrido J."/>
        </authorList>
    </citation>
    <scope>NUCLEOTIDE SEQUENCE [LARGE SCALE GENOMIC DNA]</scope>
</reference>
<dbReference type="Pfam" id="PF10249">
    <property type="entry name" value="NDUFB10"/>
    <property type="match status" value="1"/>
</dbReference>
<evidence type="ECO:0000256" key="6">
    <source>
        <dbReference type="ARBA" id="ARBA00022792"/>
    </source>
</evidence>
<keyword evidence="9" id="KW-0472">Membrane</keyword>
<gene>
    <name evidence="10" type="ORF">CLODIP_2_CD14471</name>
</gene>
<dbReference type="PANTHER" id="PTHR13094">
    <property type="entry name" value="NADH-UBIQUINONE OXIDOREDUCTASE PDSW SUBUNIT"/>
    <property type="match status" value="1"/>
</dbReference>
<evidence type="ECO:0000313" key="11">
    <source>
        <dbReference type="Proteomes" id="UP000494165"/>
    </source>
</evidence>
<evidence type="ECO:0000256" key="3">
    <source>
        <dbReference type="ARBA" id="ARBA00014109"/>
    </source>
</evidence>
<organism evidence="10 11">
    <name type="scientific">Cloeon dipterum</name>
    <dbReference type="NCBI Taxonomy" id="197152"/>
    <lineage>
        <taxon>Eukaryota</taxon>
        <taxon>Metazoa</taxon>
        <taxon>Ecdysozoa</taxon>
        <taxon>Arthropoda</taxon>
        <taxon>Hexapoda</taxon>
        <taxon>Insecta</taxon>
        <taxon>Pterygota</taxon>
        <taxon>Palaeoptera</taxon>
        <taxon>Ephemeroptera</taxon>
        <taxon>Pisciforma</taxon>
        <taxon>Baetidae</taxon>
        <taxon>Cloeon</taxon>
    </lineage>
</organism>
<comment type="similarity">
    <text evidence="2">Belongs to the complex I NDUFB10 subunit family.</text>
</comment>
<protein>
    <recommendedName>
        <fullName evidence="3">NADH dehydrogenase [ubiquinone] 1 beta subcomplex subunit 10</fullName>
    </recommendedName>
</protein>
<keyword evidence="5" id="KW-0679">Respiratory chain</keyword>
<keyword evidence="4" id="KW-0813">Transport</keyword>
<evidence type="ECO:0000256" key="5">
    <source>
        <dbReference type="ARBA" id="ARBA00022660"/>
    </source>
</evidence>
<dbReference type="InterPro" id="IPR019377">
    <property type="entry name" value="NADH_UbQ_OxRdtase_su10"/>
</dbReference>
<sequence>MGDKQTPRKLFDGFINAAVSIIDSPVTWFRERVVTPNRESYPWYHQKFRRVPTIDECYTDDVICFYEANSQFKRDKAVDSEILAILRIRMEDCNMFHGPDAVAKCKSLVETYKEAEGNWFCKYGDLGFHGNVKDAYMKQKHRMVWERRHGPVGSGMRDAAAAAGDE</sequence>
<evidence type="ECO:0000256" key="4">
    <source>
        <dbReference type="ARBA" id="ARBA00022448"/>
    </source>
</evidence>
<accession>A0A8S1CAJ7</accession>